<organism evidence="1 2">
    <name type="scientific">Streptomyces synnematoformans</name>
    <dbReference type="NCBI Taxonomy" id="415721"/>
    <lineage>
        <taxon>Bacteria</taxon>
        <taxon>Bacillati</taxon>
        <taxon>Actinomycetota</taxon>
        <taxon>Actinomycetes</taxon>
        <taxon>Kitasatosporales</taxon>
        <taxon>Streptomycetaceae</taxon>
        <taxon>Streptomyces</taxon>
    </lineage>
</organism>
<name>A0ABP5KR15_9ACTN</name>
<reference evidence="2" key="1">
    <citation type="journal article" date="2019" name="Int. J. Syst. Evol. Microbiol.">
        <title>The Global Catalogue of Microorganisms (GCM) 10K type strain sequencing project: providing services to taxonomists for standard genome sequencing and annotation.</title>
        <authorList>
            <consortium name="The Broad Institute Genomics Platform"/>
            <consortium name="The Broad Institute Genome Sequencing Center for Infectious Disease"/>
            <person name="Wu L."/>
            <person name="Ma J."/>
        </authorList>
    </citation>
    <scope>NUCLEOTIDE SEQUENCE [LARGE SCALE GENOMIC DNA]</scope>
    <source>
        <strain evidence="2">JCM 15481</strain>
    </source>
</reference>
<protein>
    <submittedName>
        <fullName evidence="1">Uncharacterized protein</fullName>
    </submittedName>
</protein>
<dbReference type="EMBL" id="BAAAPF010000172">
    <property type="protein sequence ID" value="GAA2136121.1"/>
    <property type="molecule type" value="Genomic_DNA"/>
</dbReference>
<evidence type="ECO:0000313" key="2">
    <source>
        <dbReference type="Proteomes" id="UP001500443"/>
    </source>
</evidence>
<accession>A0ABP5KR15</accession>
<gene>
    <name evidence="1" type="ORF">GCM10009802_44920</name>
</gene>
<proteinExistence type="predicted"/>
<dbReference type="InterPro" id="IPR045441">
    <property type="entry name" value="DUF6506"/>
</dbReference>
<dbReference type="Pfam" id="PF20116">
    <property type="entry name" value="DUF6506"/>
    <property type="match status" value="1"/>
</dbReference>
<dbReference type="RefSeq" id="WP_344291812.1">
    <property type="nucleotide sequence ID" value="NZ_BAAAPF010000172.1"/>
</dbReference>
<evidence type="ECO:0000313" key="1">
    <source>
        <dbReference type="EMBL" id="GAA2136121.1"/>
    </source>
</evidence>
<dbReference type="Proteomes" id="UP001500443">
    <property type="component" value="Unassembled WGS sequence"/>
</dbReference>
<comment type="caution">
    <text evidence="1">The sequence shown here is derived from an EMBL/GenBank/DDBJ whole genome shotgun (WGS) entry which is preliminary data.</text>
</comment>
<keyword evidence="2" id="KW-1185">Reference proteome</keyword>
<sequence length="112" mass="11851">MTMRWAYLFGQPQADPSADRIVIERAGQRTILVPVPDESEAAGVAVELVDEGVQLIELCGGFTVQDAARVIDAVRGRAAVGHVTFGLESVTAAAAYKERFEAQYDAGASPAS</sequence>